<feature type="compositionally biased region" description="Polar residues" evidence="1">
    <location>
        <begin position="1"/>
        <end position="13"/>
    </location>
</feature>
<accession>A0A5S4VW75</accession>
<feature type="compositionally biased region" description="Polar residues" evidence="1">
    <location>
        <begin position="34"/>
        <end position="44"/>
    </location>
</feature>
<dbReference type="OrthoDB" id="8223059at2"/>
<organism evidence="2 3">
    <name type="scientific">Bradyrhizobium cytisi</name>
    <dbReference type="NCBI Taxonomy" id="515489"/>
    <lineage>
        <taxon>Bacteria</taxon>
        <taxon>Pseudomonadati</taxon>
        <taxon>Pseudomonadota</taxon>
        <taxon>Alphaproteobacteria</taxon>
        <taxon>Hyphomicrobiales</taxon>
        <taxon>Nitrobacteraceae</taxon>
        <taxon>Bradyrhizobium</taxon>
    </lineage>
</organism>
<reference evidence="2 3" key="1">
    <citation type="submission" date="2019-08" db="EMBL/GenBank/DDBJ databases">
        <title>Bradyrhizobium hipponensis sp. nov., a rhizobium isolated from a Lupinus angustifolius root nodule in Tunisia.</title>
        <authorList>
            <person name="Off K."/>
            <person name="Rejili M."/>
            <person name="Mars M."/>
            <person name="Brachmann A."/>
            <person name="Marin M."/>
        </authorList>
    </citation>
    <scope>NUCLEOTIDE SEQUENCE [LARGE SCALE GENOMIC DNA]</scope>
    <source>
        <strain evidence="2 3">CTAW11</strain>
    </source>
</reference>
<name>A0A5S4VW75_9BRAD</name>
<dbReference type="AlphaFoldDB" id="A0A5S4VW75"/>
<proteinExistence type="predicted"/>
<feature type="compositionally biased region" description="Basic and acidic residues" evidence="1">
    <location>
        <begin position="15"/>
        <end position="28"/>
    </location>
</feature>
<gene>
    <name evidence="2" type="ORF">FXB38_38960</name>
</gene>
<evidence type="ECO:0000256" key="1">
    <source>
        <dbReference type="SAM" id="MobiDB-lite"/>
    </source>
</evidence>
<evidence type="ECO:0000313" key="2">
    <source>
        <dbReference type="EMBL" id="TYL72294.1"/>
    </source>
</evidence>
<dbReference type="Proteomes" id="UP000324853">
    <property type="component" value="Unassembled WGS sequence"/>
</dbReference>
<keyword evidence="3" id="KW-1185">Reference proteome</keyword>
<sequence length="230" mass="25189">MQSQREGSWSMQMSGERRKEPSSSRNEAEVDAQPSPSEAQRTRKITIQVSESIFQRLEAATDRPGMGKSVVVEAALERFLDPAPSIEGLVYEAIERTNEQVLSLRTDIAMIAEIVALHARYHLTLTPPMPPSKQDEACVLGLERFKAFAEQVDRRVRLGRPLLQETIDRVANSSRSGSEMGGGASGALARAPVEQEAHRVADVGKKSEVCAVAEEGGSNVNFRQLPNAFC</sequence>
<evidence type="ECO:0000313" key="3">
    <source>
        <dbReference type="Proteomes" id="UP000324853"/>
    </source>
</evidence>
<evidence type="ECO:0008006" key="4">
    <source>
        <dbReference type="Google" id="ProtNLM"/>
    </source>
</evidence>
<dbReference type="EMBL" id="VSSR01000087">
    <property type="protein sequence ID" value="TYL72294.1"/>
    <property type="molecule type" value="Genomic_DNA"/>
</dbReference>
<protein>
    <recommendedName>
        <fullName evidence="4">CopG family transcriptional regulator</fullName>
    </recommendedName>
</protein>
<feature type="region of interest" description="Disordered" evidence="1">
    <location>
        <begin position="1"/>
        <end position="44"/>
    </location>
</feature>
<comment type="caution">
    <text evidence="2">The sequence shown here is derived from an EMBL/GenBank/DDBJ whole genome shotgun (WGS) entry which is preliminary data.</text>
</comment>